<evidence type="ECO:0000256" key="9">
    <source>
        <dbReference type="ARBA" id="ARBA00022679"/>
    </source>
</evidence>
<keyword evidence="9 15" id="KW-0808">Transferase</keyword>
<dbReference type="EC" id="2.7.3.9" evidence="5"/>
<evidence type="ECO:0000313" key="16">
    <source>
        <dbReference type="Proteomes" id="UP000886829"/>
    </source>
</evidence>
<dbReference type="AlphaFoldDB" id="A0A9D2B1U6"/>
<dbReference type="GO" id="GO:0046872">
    <property type="term" value="F:metal ion binding"/>
    <property type="evidence" value="ECO:0007669"/>
    <property type="project" value="UniProtKB-KW"/>
</dbReference>
<dbReference type="InterPro" id="IPR023151">
    <property type="entry name" value="PEP_util_CS"/>
</dbReference>
<proteinExistence type="inferred from homology"/>
<dbReference type="SMART" id="SM00065">
    <property type="entry name" value="GAF"/>
    <property type="match status" value="1"/>
</dbReference>
<evidence type="ECO:0000256" key="10">
    <source>
        <dbReference type="ARBA" id="ARBA00022683"/>
    </source>
</evidence>
<accession>A0A9D2B1U6</accession>
<dbReference type="InterPro" id="IPR036618">
    <property type="entry name" value="PtsI_HPr-bd_sf"/>
</dbReference>
<dbReference type="Pfam" id="PF02896">
    <property type="entry name" value="PEP-utilizers_C"/>
    <property type="match status" value="1"/>
</dbReference>
<dbReference type="GO" id="GO:0008965">
    <property type="term" value="F:phosphoenolpyruvate-protein phosphotransferase activity"/>
    <property type="evidence" value="ECO:0007669"/>
    <property type="project" value="UniProtKB-EC"/>
</dbReference>
<evidence type="ECO:0000256" key="8">
    <source>
        <dbReference type="ARBA" id="ARBA00022597"/>
    </source>
</evidence>
<comment type="catalytic activity">
    <reaction evidence="1">
        <text>L-histidyl-[protein] + phosphoenolpyruvate = N(pros)-phospho-L-histidyl-[protein] + pyruvate</text>
        <dbReference type="Rhea" id="RHEA:23880"/>
        <dbReference type="Rhea" id="RHEA-COMP:9745"/>
        <dbReference type="Rhea" id="RHEA-COMP:9746"/>
        <dbReference type="ChEBI" id="CHEBI:15361"/>
        <dbReference type="ChEBI" id="CHEBI:29979"/>
        <dbReference type="ChEBI" id="CHEBI:58702"/>
        <dbReference type="ChEBI" id="CHEBI:64837"/>
        <dbReference type="EC" id="2.7.3.9"/>
    </reaction>
</comment>
<dbReference type="EMBL" id="DXEV01000222">
    <property type="protein sequence ID" value="HIX58043.1"/>
    <property type="molecule type" value="Genomic_DNA"/>
</dbReference>
<protein>
    <recommendedName>
        <fullName evidence="5">phosphoenolpyruvate--protein phosphotransferase</fullName>
        <ecNumber evidence="5">2.7.3.9</ecNumber>
    </recommendedName>
</protein>
<dbReference type="NCBIfam" id="NF008283">
    <property type="entry name" value="PRK11061.1"/>
    <property type="match status" value="1"/>
</dbReference>
<dbReference type="Proteomes" id="UP000886829">
    <property type="component" value="Unassembled WGS sequence"/>
</dbReference>
<comment type="caution">
    <text evidence="15">The sequence shown here is derived from an EMBL/GenBank/DDBJ whole genome shotgun (WGS) entry which is preliminary data.</text>
</comment>
<dbReference type="InterPro" id="IPR015813">
    <property type="entry name" value="Pyrv/PenolPyrv_kinase-like_dom"/>
</dbReference>
<sequence>MDGKFFLQALSQITQEVASEHDLSKAMSLLVQHIRRTTEADCCSLYLYDDFSKRYRLVATDGLSQQAVGKATLRYNEGLVGVVGSSRELLNLADAPSHPNFKYLPEVGEDEYLSFLGVPILNQGTLLGVLVIQAKVKQMFGDQEESFLVTLAAQIGSLIARSKEENSVEDDVLQRLKGAASTGDIAIAPALVWQPDVSLEDVKIQHSDDPEMQVELFNQVLFQLQIEMDRATLKMQEGDKGNAVFGYISSYGSLLDDTSFQDEVAQTIEDGKYLATSAVKLVIEKRLDQAKEQGQNARVIDLKDFGQVLISRLIHACNQEFDVSEPVILVMENMPASMVAELPKDKIAGFVATAQSSSAHSTVLARDFGIPSVLGVNLNLNEIDGHTIIVDGHNCEVILDPPESVVDEFKQLVNQNREQRDLFARECTQTVECIDGRHITIGLNAGLNQKDDDLVGETDCIGLYRTEIAFMLCQAFPTEQQQFEWYSHLLSQFAPKPVCMRTLDIGSDKCLPYLPIKEANPALGWRGVRVTLDMPNILYTQLRAMLRAHQKYGNLELMLPMVSRLEEVIAVKKAMIEVANELRVKTGQEVTLPRFGVMVEVPACAYLMDELAAEVDFFSIGSNDLIQYLLAVDRANQKVIRFYDNFHPAVVRCLNDFARKAETLGKRINVCGEIAGDPLGALMLLSLGYTSLSMNYSYISRIKYILRRVSFTQLRELGEQALKLTDSSSIRALYDSYATAQGLGKIVAHKQMEGLDPNAKHA</sequence>
<comment type="subcellular location">
    <subcellularLocation>
        <location evidence="3">Cytoplasm</location>
    </subcellularLocation>
</comment>
<dbReference type="InterPro" id="IPR036637">
    <property type="entry name" value="Phosphohistidine_dom_sf"/>
</dbReference>
<evidence type="ECO:0000256" key="3">
    <source>
        <dbReference type="ARBA" id="ARBA00004496"/>
    </source>
</evidence>
<comment type="similarity">
    <text evidence="4">Belongs to the PEP-utilizing enzyme family.</text>
</comment>
<dbReference type="Pfam" id="PF00391">
    <property type="entry name" value="PEP-utilizers"/>
    <property type="match status" value="1"/>
</dbReference>
<dbReference type="Gene3D" id="3.50.30.10">
    <property type="entry name" value="Phosphohistidine domain"/>
    <property type="match status" value="1"/>
</dbReference>
<evidence type="ECO:0000256" key="2">
    <source>
        <dbReference type="ARBA" id="ARBA00001946"/>
    </source>
</evidence>
<keyword evidence="12" id="KW-0418">Kinase</keyword>
<dbReference type="Pfam" id="PF05524">
    <property type="entry name" value="PEP-utilisers_N"/>
    <property type="match status" value="1"/>
</dbReference>
<evidence type="ECO:0000256" key="12">
    <source>
        <dbReference type="ARBA" id="ARBA00022777"/>
    </source>
</evidence>
<evidence type="ECO:0000313" key="15">
    <source>
        <dbReference type="EMBL" id="HIX58043.1"/>
    </source>
</evidence>
<reference evidence="15" key="2">
    <citation type="submission" date="2021-04" db="EMBL/GenBank/DDBJ databases">
        <authorList>
            <person name="Gilroy R."/>
        </authorList>
    </citation>
    <scope>NUCLEOTIDE SEQUENCE</scope>
    <source>
        <strain evidence="15">USASDec5-558</strain>
    </source>
</reference>
<dbReference type="Gene3D" id="1.10.274.10">
    <property type="entry name" value="PtsI, HPr-binding domain"/>
    <property type="match status" value="1"/>
</dbReference>
<dbReference type="PANTHER" id="PTHR46244">
    <property type="entry name" value="PHOSPHOENOLPYRUVATE-PROTEIN PHOSPHOTRANSFERASE"/>
    <property type="match status" value="1"/>
</dbReference>
<dbReference type="InterPro" id="IPR040442">
    <property type="entry name" value="Pyrv_kinase-like_dom_sf"/>
</dbReference>
<dbReference type="InterPro" id="IPR050499">
    <property type="entry name" value="PEP-utilizing_PTS_enzyme"/>
</dbReference>
<evidence type="ECO:0000256" key="7">
    <source>
        <dbReference type="ARBA" id="ARBA00022490"/>
    </source>
</evidence>
<gene>
    <name evidence="15" type="primary">ptsP</name>
    <name evidence="15" type="ORF">H9850_11350</name>
</gene>
<dbReference type="PRINTS" id="PR01736">
    <property type="entry name" value="PHPHTRNFRASE"/>
</dbReference>
<keyword evidence="8" id="KW-0762">Sugar transport</keyword>
<organism evidence="15 16">
    <name type="scientific">Candidatus Anaerobiospirillum pullistercoris</name>
    <dbReference type="NCBI Taxonomy" id="2838452"/>
    <lineage>
        <taxon>Bacteria</taxon>
        <taxon>Pseudomonadati</taxon>
        <taxon>Pseudomonadota</taxon>
        <taxon>Gammaproteobacteria</taxon>
        <taxon>Aeromonadales</taxon>
        <taxon>Succinivibrionaceae</taxon>
        <taxon>Anaerobiospirillum</taxon>
    </lineage>
</organism>
<dbReference type="InterPro" id="IPR006318">
    <property type="entry name" value="PTS_EI-like"/>
</dbReference>
<evidence type="ECO:0000256" key="6">
    <source>
        <dbReference type="ARBA" id="ARBA00022448"/>
    </source>
</evidence>
<dbReference type="PANTHER" id="PTHR46244:SF1">
    <property type="entry name" value="PHOSPHOENOLPYRUVATE-DEPENDENT PHOSPHOTRANSFERASE SYSTEM"/>
    <property type="match status" value="1"/>
</dbReference>
<dbReference type="PROSITE" id="PS00742">
    <property type="entry name" value="PEP_ENZYMES_2"/>
    <property type="match status" value="1"/>
</dbReference>
<evidence type="ECO:0000256" key="1">
    <source>
        <dbReference type="ARBA" id="ARBA00000683"/>
    </source>
</evidence>
<dbReference type="InterPro" id="IPR008731">
    <property type="entry name" value="PTS_EIN"/>
</dbReference>
<keyword evidence="6" id="KW-0813">Transport</keyword>
<dbReference type="Gene3D" id="3.30.450.40">
    <property type="match status" value="1"/>
</dbReference>
<dbReference type="GO" id="GO:0009401">
    <property type="term" value="P:phosphoenolpyruvate-dependent sugar phosphotransferase system"/>
    <property type="evidence" value="ECO:0007669"/>
    <property type="project" value="UniProtKB-KW"/>
</dbReference>
<reference evidence="15" key="1">
    <citation type="journal article" date="2021" name="PeerJ">
        <title>Extensive microbial diversity within the chicken gut microbiome revealed by metagenomics and culture.</title>
        <authorList>
            <person name="Gilroy R."/>
            <person name="Ravi A."/>
            <person name="Getino M."/>
            <person name="Pursley I."/>
            <person name="Horton D.L."/>
            <person name="Alikhan N.F."/>
            <person name="Baker D."/>
            <person name="Gharbi K."/>
            <person name="Hall N."/>
            <person name="Watson M."/>
            <person name="Adriaenssens E.M."/>
            <person name="Foster-Nyarko E."/>
            <person name="Jarju S."/>
            <person name="Secka A."/>
            <person name="Antonio M."/>
            <person name="Oren A."/>
            <person name="Chaudhuri R.R."/>
            <person name="La Ragione R."/>
            <person name="Hildebrand F."/>
            <person name="Pallen M.J."/>
        </authorList>
    </citation>
    <scope>NUCLEOTIDE SEQUENCE</scope>
    <source>
        <strain evidence="15">USASDec5-558</strain>
    </source>
</reference>
<name>A0A9D2B1U6_9GAMM</name>
<keyword evidence="7" id="KW-0963">Cytoplasm</keyword>
<keyword evidence="10" id="KW-0598">Phosphotransferase system</keyword>
<dbReference type="GO" id="GO:0016301">
    <property type="term" value="F:kinase activity"/>
    <property type="evidence" value="ECO:0007669"/>
    <property type="project" value="UniProtKB-KW"/>
</dbReference>
<dbReference type="InterPro" id="IPR008279">
    <property type="entry name" value="PEP-util_enz_mobile_dom"/>
</dbReference>
<dbReference type="SUPFAM" id="SSF52009">
    <property type="entry name" value="Phosphohistidine domain"/>
    <property type="match status" value="1"/>
</dbReference>
<feature type="domain" description="GAF" evidence="14">
    <location>
        <begin position="22"/>
        <end position="169"/>
    </location>
</feature>
<evidence type="ECO:0000256" key="13">
    <source>
        <dbReference type="ARBA" id="ARBA00022842"/>
    </source>
</evidence>
<dbReference type="NCBIfam" id="TIGR01417">
    <property type="entry name" value="PTS_I_fam"/>
    <property type="match status" value="1"/>
</dbReference>
<dbReference type="InterPro" id="IPR029016">
    <property type="entry name" value="GAF-like_dom_sf"/>
</dbReference>
<dbReference type="GO" id="GO:0005737">
    <property type="term" value="C:cytoplasm"/>
    <property type="evidence" value="ECO:0007669"/>
    <property type="project" value="UniProtKB-SubCell"/>
</dbReference>
<evidence type="ECO:0000256" key="4">
    <source>
        <dbReference type="ARBA" id="ARBA00007837"/>
    </source>
</evidence>
<dbReference type="SUPFAM" id="SSF51621">
    <property type="entry name" value="Phosphoenolpyruvate/pyruvate domain"/>
    <property type="match status" value="1"/>
</dbReference>
<comment type="cofactor">
    <cofactor evidence="2">
        <name>Mg(2+)</name>
        <dbReference type="ChEBI" id="CHEBI:18420"/>
    </cofactor>
</comment>
<dbReference type="SUPFAM" id="SSF55781">
    <property type="entry name" value="GAF domain-like"/>
    <property type="match status" value="1"/>
</dbReference>
<dbReference type="InterPro" id="IPR000121">
    <property type="entry name" value="PEP_util_C"/>
</dbReference>
<keyword evidence="13" id="KW-0460">Magnesium</keyword>
<dbReference type="SUPFAM" id="SSF47831">
    <property type="entry name" value="Enzyme I of the PEP:sugar phosphotransferase system HPr-binding (sub)domain"/>
    <property type="match status" value="1"/>
</dbReference>
<evidence type="ECO:0000256" key="5">
    <source>
        <dbReference type="ARBA" id="ARBA00012232"/>
    </source>
</evidence>
<keyword evidence="11" id="KW-0479">Metal-binding</keyword>
<evidence type="ECO:0000259" key="14">
    <source>
        <dbReference type="SMART" id="SM00065"/>
    </source>
</evidence>
<dbReference type="Gene3D" id="3.20.20.60">
    <property type="entry name" value="Phosphoenolpyruvate-binding domains"/>
    <property type="match status" value="1"/>
</dbReference>
<evidence type="ECO:0000256" key="11">
    <source>
        <dbReference type="ARBA" id="ARBA00022723"/>
    </source>
</evidence>
<dbReference type="Pfam" id="PF01590">
    <property type="entry name" value="GAF"/>
    <property type="match status" value="1"/>
</dbReference>
<dbReference type="InterPro" id="IPR003018">
    <property type="entry name" value="GAF"/>
</dbReference>